<gene>
    <name evidence="2" type="ORF">CR513_36655</name>
</gene>
<dbReference type="Proteomes" id="UP000257109">
    <property type="component" value="Unassembled WGS sequence"/>
</dbReference>
<reference evidence="2" key="1">
    <citation type="submission" date="2018-05" db="EMBL/GenBank/DDBJ databases">
        <title>Draft genome of Mucuna pruriens seed.</title>
        <authorList>
            <person name="Nnadi N.E."/>
            <person name="Vos R."/>
            <person name="Hasami M.H."/>
            <person name="Devisetty U.K."/>
            <person name="Aguiy J.C."/>
        </authorList>
    </citation>
    <scope>NUCLEOTIDE SEQUENCE [LARGE SCALE GENOMIC DNA]</scope>
    <source>
        <strain evidence="2">JCA_2017</strain>
    </source>
</reference>
<accession>A0A371FWW8</accession>
<proteinExistence type="predicted"/>
<keyword evidence="3" id="KW-1185">Reference proteome</keyword>
<evidence type="ECO:0000256" key="1">
    <source>
        <dbReference type="SAM" id="MobiDB-lite"/>
    </source>
</evidence>
<feature type="non-terminal residue" evidence="2">
    <location>
        <position position="198"/>
    </location>
</feature>
<dbReference type="PANTHER" id="PTHR35750:SF1">
    <property type="entry name" value="PHOSPHOLIPID HYDROPEROXIDE GLUTATHIONE PEROXIDASE"/>
    <property type="match status" value="1"/>
</dbReference>
<dbReference type="AlphaFoldDB" id="A0A371FWW8"/>
<feature type="region of interest" description="Disordered" evidence="1">
    <location>
        <begin position="63"/>
        <end position="89"/>
    </location>
</feature>
<organism evidence="2 3">
    <name type="scientific">Mucuna pruriens</name>
    <name type="common">Velvet bean</name>
    <name type="synonym">Dolichos pruriens</name>
    <dbReference type="NCBI Taxonomy" id="157652"/>
    <lineage>
        <taxon>Eukaryota</taxon>
        <taxon>Viridiplantae</taxon>
        <taxon>Streptophyta</taxon>
        <taxon>Embryophyta</taxon>
        <taxon>Tracheophyta</taxon>
        <taxon>Spermatophyta</taxon>
        <taxon>Magnoliopsida</taxon>
        <taxon>eudicotyledons</taxon>
        <taxon>Gunneridae</taxon>
        <taxon>Pentapetalae</taxon>
        <taxon>rosids</taxon>
        <taxon>fabids</taxon>
        <taxon>Fabales</taxon>
        <taxon>Fabaceae</taxon>
        <taxon>Papilionoideae</taxon>
        <taxon>50 kb inversion clade</taxon>
        <taxon>NPAAA clade</taxon>
        <taxon>indigoferoid/millettioid clade</taxon>
        <taxon>Phaseoleae</taxon>
        <taxon>Mucuna</taxon>
    </lineage>
</organism>
<feature type="non-terminal residue" evidence="2">
    <location>
        <position position="1"/>
    </location>
</feature>
<protein>
    <submittedName>
        <fullName evidence="2">Uncharacterized protein</fullName>
    </submittedName>
</protein>
<dbReference type="PANTHER" id="PTHR35750">
    <property type="entry name" value="PHOSPHOLIPID HYDROPEROXIDE GLUTATHIONE PEROXIDASE"/>
    <property type="match status" value="1"/>
</dbReference>
<evidence type="ECO:0000313" key="2">
    <source>
        <dbReference type="EMBL" id="RDX82543.1"/>
    </source>
</evidence>
<sequence>SPLVSEFPCNTRAAANKSVRPEGSLTCSVLRCRDEDDVVFYSPIGVMKFFRKIAGLLGLGNHDHDSKDEADDEPGQPRMPPVRVRETGLPRKGFGVPAQVVVDRPHLGPVLIPSTSGDGGLQGLGWYVKRLRMDEDGDVADEFLVEVSSEMPEAPAVDHHKTQARFKPKNGTKPVKVKKQILLDGKIIQQCVEHHGRF</sequence>
<comment type="caution">
    <text evidence="2">The sequence shown here is derived from an EMBL/GenBank/DDBJ whole genome shotgun (WGS) entry which is preliminary data.</text>
</comment>
<dbReference type="OrthoDB" id="550279at2759"/>
<name>A0A371FWW8_MUCPR</name>
<dbReference type="STRING" id="157652.A0A371FWW8"/>
<evidence type="ECO:0000313" key="3">
    <source>
        <dbReference type="Proteomes" id="UP000257109"/>
    </source>
</evidence>
<dbReference type="EMBL" id="QJKJ01007612">
    <property type="protein sequence ID" value="RDX82543.1"/>
    <property type="molecule type" value="Genomic_DNA"/>
</dbReference>